<keyword evidence="1 5" id="KW-0489">Methyltransferase</keyword>
<dbReference type="PANTHER" id="PTHR11727:SF7">
    <property type="entry name" value="DIMETHYLADENOSINE TRANSFERASE-RELATED"/>
    <property type="match status" value="1"/>
</dbReference>
<comment type="caution">
    <text evidence="8">The sequence shown here is derived from an EMBL/GenBank/DDBJ whole genome shotgun (WGS) entry which is preliminary data.</text>
</comment>
<dbReference type="PANTHER" id="PTHR11727">
    <property type="entry name" value="DIMETHYLADENOSINE TRANSFERASE"/>
    <property type="match status" value="1"/>
</dbReference>
<comment type="similarity">
    <text evidence="5 6">Belongs to the class I-like SAM-binding methyltransferase superfamily. rRNA adenine N(6)-methyltransferase family.</text>
</comment>
<keyword evidence="6" id="KW-0698">rRNA processing</keyword>
<sequence>MRLVAKPGDSLYCRLSVNTQLLSRVFHLLKVNKNNFRPPPKVDSSVVRIEPRNPLPPISFKEWDEKNFKTFQALQGTRTQSDDMDAAMLGDTTNDNSMPVDLAVETDDIDDTDMEMQGP</sequence>
<comment type="caution">
    <text evidence="5">Lacks conserved residue(s) required for the propagation of feature annotation.</text>
</comment>
<evidence type="ECO:0000256" key="4">
    <source>
        <dbReference type="ARBA" id="ARBA00022884"/>
    </source>
</evidence>
<proteinExistence type="inferred from homology"/>
<reference evidence="8" key="1">
    <citation type="submission" date="2021-01" db="EMBL/GenBank/DDBJ databases">
        <title>Adiantum capillus-veneris genome.</title>
        <authorList>
            <person name="Fang Y."/>
            <person name="Liao Q."/>
        </authorList>
    </citation>
    <scope>NUCLEOTIDE SEQUENCE</scope>
    <source>
        <strain evidence="8">H3</strain>
        <tissue evidence="8">Leaf</tissue>
    </source>
</reference>
<feature type="compositionally biased region" description="Acidic residues" evidence="7">
    <location>
        <begin position="104"/>
        <end position="119"/>
    </location>
</feature>
<protein>
    <recommendedName>
        <fullName evidence="6">rRNA adenine N(6)-methyltransferase</fullName>
        <ecNumber evidence="6">2.1.1.-</ecNumber>
    </recommendedName>
</protein>
<dbReference type="Proteomes" id="UP000886520">
    <property type="component" value="Chromosome 6"/>
</dbReference>
<evidence type="ECO:0000256" key="1">
    <source>
        <dbReference type="ARBA" id="ARBA00022603"/>
    </source>
</evidence>
<dbReference type="EC" id="2.1.1.-" evidence="6"/>
<keyword evidence="9" id="KW-1185">Reference proteome</keyword>
<dbReference type="OrthoDB" id="74991at2759"/>
<evidence type="ECO:0000313" key="9">
    <source>
        <dbReference type="Proteomes" id="UP000886520"/>
    </source>
</evidence>
<accession>A0A9D4ZMD8</accession>
<feature type="binding site" evidence="5">
    <location>
        <position position="1"/>
    </location>
    <ligand>
        <name>S-adenosyl-L-methionine</name>
        <dbReference type="ChEBI" id="CHEBI:59789"/>
    </ligand>
</feature>
<gene>
    <name evidence="8" type="ORF">GOP47_0006312</name>
</gene>
<name>A0A9D4ZMD8_ADICA</name>
<dbReference type="InterPro" id="IPR029063">
    <property type="entry name" value="SAM-dependent_MTases_sf"/>
</dbReference>
<organism evidence="8 9">
    <name type="scientific">Adiantum capillus-veneris</name>
    <name type="common">Maidenhair fern</name>
    <dbReference type="NCBI Taxonomy" id="13818"/>
    <lineage>
        <taxon>Eukaryota</taxon>
        <taxon>Viridiplantae</taxon>
        <taxon>Streptophyta</taxon>
        <taxon>Embryophyta</taxon>
        <taxon>Tracheophyta</taxon>
        <taxon>Polypodiopsida</taxon>
        <taxon>Polypodiidae</taxon>
        <taxon>Polypodiales</taxon>
        <taxon>Pteridineae</taxon>
        <taxon>Pteridaceae</taxon>
        <taxon>Vittarioideae</taxon>
        <taxon>Adiantum</taxon>
    </lineage>
</organism>
<evidence type="ECO:0000313" key="8">
    <source>
        <dbReference type="EMBL" id="KAI5078641.1"/>
    </source>
</evidence>
<dbReference type="EMBL" id="JABFUD020000006">
    <property type="protein sequence ID" value="KAI5078641.1"/>
    <property type="molecule type" value="Genomic_DNA"/>
</dbReference>
<feature type="region of interest" description="Disordered" evidence="7">
    <location>
        <begin position="75"/>
        <end position="119"/>
    </location>
</feature>
<keyword evidence="2 5" id="KW-0808">Transferase</keyword>
<keyword evidence="3 5" id="KW-0949">S-adenosyl-L-methionine</keyword>
<evidence type="ECO:0000256" key="7">
    <source>
        <dbReference type="SAM" id="MobiDB-lite"/>
    </source>
</evidence>
<dbReference type="Gene3D" id="3.40.50.150">
    <property type="entry name" value="Vaccinia Virus protein VP39"/>
    <property type="match status" value="1"/>
</dbReference>
<dbReference type="AlphaFoldDB" id="A0A9D4ZMD8"/>
<keyword evidence="4 5" id="KW-0694">RNA-binding</keyword>
<dbReference type="PROSITE" id="PS51689">
    <property type="entry name" value="SAM_RNA_A_N6_MT"/>
    <property type="match status" value="1"/>
</dbReference>
<dbReference type="GO" id="GO:0000179">
    <property type="term" value="F:rRNA (adenine-N6,N6-)-dimethyltransferase activity"/>
    <property type="evidence" value="ECO:0007669"/>
    <property type="project" value="UniProtKB-UniRule"/>
</dbReference>
<evidence type="ECO:0000256" key="6">
    <source>
        <dbReference type="RuleBase" id="RU362106"/>
    </source>
</evidence>
<evidence type="ECO:0000256" key="3">
    <source>
        <dbReference type="ARBA" id="ARBA00022691"/>
    </source>
</evidence>
<dbReference type="Pfam" id="PF00398">
    <property type="entry name" value="RrnaAD"/>
    <property type="match status" value="1"/>
</dbReference>
<dbReference type="InterPro" id="IPR001737">
    <property type="entry name" value="KsgA/Erm"/>
</dbReference>
<dbReference type="GO" id="GO:0003723">
    <property type="term" value="F:RNA binding"/>
    <property type="evidence" value="ECO:0007669"/>
    <property type="project" value="UniProtKB-UniRule"/>
</dbReference>
<evidence type="ECO:0000256" key="5">
    <source>
        <dbReference type="PROSITE-ProRule" id="PRU01026"/>
    </source>
</evidence>
<dbReference type="SUPFAM" id="SSF53335">
    <property type="entry name" value="S-adenosyl-L-methionine-dependent methyltransferases"/>
    <property type="match status" value="1"/>
</dbReference>
<evidence type="ECO:0000256" key="2">
    <source>
        <dbReference type="ARBA" id="ARBA00022679"/>
    </source>
</evidence>